<keyword evidence="1" id="KW-0812">Transmembrane</keyword>
<dbReference type="RefSeq" id="WP_142006184.1">
    <property type="nucleotide sequence ID" value="NZ_CAJTBP010000001.1"/>
</dbReference>
<organism evidence="2 3">
    <name type="scientific">Barrientosiimonas humi</name>
    <dbReference type="NCBI Taxonomy" id="999931"/>
    <lineage>
        <taxon>Bacteria</taxon>
        <taxon>Bacillati</taxon>
        <taxon>Actinomycetota</taxon>
        <taxon>Actinomycetes</taxon>
        <taxon>Micrococcales</taxon>
        <taxon>Dermacoccaceae</taxon>
        <taxon>Barrientosiimonas</taxon>
    </lineage>
</organism>
<feature type="transmembrane region" description="Helical" evidence="1">
    <location>
        <begin position="123"/>
        <end position="144"/>
    </location>
</feature>
<keyword evidence="1" id="KW-0472">Membrane</keyword>
<evidence type="ECO:0000256" key="1">
    <source>
        <dbReference type="SAM" id="Phobius"/>
    </source>
</evidence>
<feature type="transmembrane region" description="Helical" evidence="1">
    <location>
        <begin position="91"/>
        <end position="111"/>
    </location>
</feature>
<dbReference type="AlphaFoldDB" id="A0A542XE85"/>
<dbReference type="Proteomes" id="UP000318336">
    <property type="component" value="Unassembled WGS sequence"/>
</dbReference>
<feature type="transmembrane region" description="Helical" evidence="1">
    <location>
        <begin position="58"/>
        <end position="79"/>
    </location>
</feature>
<protein>
    <submittedName>
        <fullName evidence="2">Uncharacterized protein</fullName>
    </submittedName>
</protein>
<proteinExistence type="predicted"/>
<sequence length="149" mass="15343">MDDRDTTLTPDEARRRLDLDAATPLATTADRRLHAGSTALFGVGLGVLAVLSNVVDGLVASAVSGIVAAALLGLLVWADGRARTVPRRARLISRAGVGASLLVGLVAVLPWLNLRAQDQPITWAVALAAITVIALPSLVAAALIGRTRA</sequence>
<keyword evidence="1" id="KW-1133">Transmembrane helix</keyword>
<accession>A0A542XE85</accession>
<evidence type="ECO:0000313" key="3">
    <source>
        <dbReference type="Proteomes" id="UP000318336"/>
    </source>
</evidence>
<dbReference type="EMBL" id="VFOK01000001">
    <property type="protein sequence ID" value="TQL34134.1"/>
    <property type="molecule type" value="Genomic_DNA"/>
</dbReference>
<name>A0A542XE85_9MICO</name>
<gene>
    <name evidence="2" type="ORF">FB554_2293</name>
</gene>
<feature type="transmembrane region" description="Helical" evidence="1">
    <location>
        <begin position="33"/>
        <end position="52"/>
    </location>
</feature>
<keyword evidence="3" id="KW-1185">Reference proteome</keyword>
<comment type="caution">
    <text evidence="2">The sequence shown here is derived from an EMBL/GenBank/DDBJ whole genome shotgun (WGS) entry which is preliminary data.</text>
</comment>
<evidence type="ECO:0000313" key="2">
    <source>
        <dbReference type="EMBL" id="TQL34134.1"/>
    </source>
</evidence>
<reference evidence="2 3" key="1">
    <citation type="submission" date="2019-06" db="EMBL/GenBank/DDBJ databases">
        <title>Sequencing the genomes of 1000 actinobacteria strains.</title>
        <authorList>
            <person name="Klenk H.-P."/>
        </authorList>
    </citation>
    <scope>NUCLEOTIDE SEQUENCE [LARGE SCALE GENOMIC DNA]</scope>
    <source>
        <strain evidence="2 3">DSM 24617</strain>
    </source>
</reference>